<dbReference type="AlphaFoldDB" id="A0AB34JBS2"/>
<gene>
    <name evidence="2" type="ORF">AB1Y20_003348</name>
</gene>
<evidence type="ECO:0008006" key="4">
    <source>
        <dbReference type="Google" id="ProtNLM"/>
    </source>
</evidence>
<comment type="caution">
    <text evidence="2">The sequence shown here is derived from an EMBL/GenBank/DDBJ whole genome shotgun (WGS) entry which is preliminary data.</text>
</comment>
<sequence length="439" mass="49246">MSAFVAMYDFCISDPLTIDLEVFNFWLDGLSVEDAADQLLYLQESDDLLQRIDATRHDPQVHSREWQQLVTSDAGSQFRTFRMLKPYLDDPTRWADQRFRMPAVVRQRVLDAYYSFDDRLMREALGRKPTPKLRRALEAQCERLNISLTSCRRQADNLYRLYMAADEHEPHVAAAAMDERAAEDSFAELADSDIGGGHSSRTDGEGDAARGSGRSEASGAVPALLGAIQGGFMISERLAIRYARLLFLCAHQFETHVGQLQLLRLEQWESLAAVILCAWTAPGSGWDLNPQLTIGLREIKVHLLDQKVFSSMQSAAMSALGTSFIASPQISSRDGYGRRSSTPTNTKAIMTRVSARLHQLIKLLLELGGALSYAKELRDLFVDLMEVLEVLKQIGLSEAESQQLLDVISKVYVPIAQKQLHAKCWSRFLYGVRKCIALL</sequence>
<dbReference type="Pfam" id="PF05427">
    <property type="entry name" value="FIBP"/>
    <property type="match status" value="2"/>
</dbReference>
<dbReference type="GO" id="GO:0005634">
    <property type="term" value="C:nucleus"/>
    <property type="evidence" value="ECO:0007669"/>
    <property type="project" value="TreeGrafter"/>
</dbReference>
<organism evidence="2 3">
    <name type="scientific">Prymnesium parvum</name>
    <name type="common">Toxic golden alga</name>
    <dbReference type="NCBI Taxonomy" id="97485"/>
    <lineage>
        <taxon>Eukaryota</taxon>
        <taxon>Haptista</taxon>
        <taxon>Haptophyta</taxon>
        <taxon>Prymnesiophyceae</taxon>
        <taxon>Prymnesiales</taxon>
        <taxon>Prymnesiaceae</taxon>
        <taxon>Prymnesium</taxon>
    </lineage>
</organism>
<dbReference type="PANTHER" id="PTHR13223:SF2">
    <property type="entry name" value="ACIDIC FIBROBLAST GROWTH FACTOR INTRACELLULAR-BINDING PROTEIN"/>
    <property type="match status" value="1"/>
</dbReference>
<dbReference type="InterPro" id="IPR008614">
    <property type="entry name" value="FIBP"/>
</dbReference>
<dbReference type="EMBL" id="JBGBPQ010000010">
    <property type="protein sequence ID" value="KAL1519081.1"/>
    <property type="molecule type" value="Genomic_DNA"/>
</dbReference>
<proteinExistence type="predicted"/>
<accession>A0AB34JBS2</accession>
<name>A0AB34JBS2_PRYPA</name>
<reference evidence="2 3" key="1">
    <citation type="journal article" date="2024" name="Science">
        <title>Giant polyketide synthase enzymes in the biosynthesis of giant marine polyether toxins.</title>
        <authorList>
            <person name="Fallon T.R."/>
            <person name="Shende V.V."/>
            <person name="Wierzbicki I.H."/>
            <person name="Pendleton A.L."/>
            <person name="Watervoot N.F."/>
            <person name="Auber R.P."/>
            <person name="Gonzalez D.J."/>
            <person name="Wisecaver J.H."/>
            <person name="Moore B.S."/>
        </authorList>
    </citation>
    <scope>NUCLEOTIDE SEQUENCE [LARGE SCALE GENOMIC DNA]</scope>
    <source>
        <strain evidence="2 3">12B1</strain>
    </source>
</reference>
<keyword evidence="3" id="KW-1185">Reference proteome</keyword>
<dbReference type="Proteomes" id="UP001515480">
    <property type="component" value="Unassembled WGS sequence"/>
</dbReference>
<evidence type="ECO:0000256" key="1">
    <source>
        <dbReference type="SAM" id="MobiDB-lite"/>
    </source>
</evidence>
<evidence type="ECO:0000313" key="2">
    <source>
        <dbReference type="EMBL" id="KAL1519081.1"/>
    </source>
</evidence>
<protein>
    <recommendedName>
        <fullName evidence="4">Spindle pole body component</fullName>
    </recommendedName>
</protein>
<dbReference type="PANTHER" id="PTHR13223">
    <property type="entry name" value="ACIDIC FIBROBLAST GROWTH FACTOR INTRACELLULAR BINDING PROTEIN"/>
    <property type="match status" value="1"/>
</dbReference>
<evidence type="ECO:0000313" key="3">
    <source>
        <dbReference type="Proteomes" id="UP001515480"/>
    </source>
</evidence>
<feature type="region of interest" description="Disordered" evidence="1">
    <location>
        <begin position="191"/>
        <end position="216"/>
    </location>
</feature>